<proteinExistence type="predicted"/>
<accession>A0A1C6U9J3</accession>
<organism evidence="3 5">
    <name type="scientific">Micromonospora peucetia</name>
    <dbReference type="NCBI Taxonomy" id="47871"/>
    <lineage>
        <taxon>Bacteria</taxon>
        <taxon>Bacillati</taxon>
        <taxon>Actinomycetota</taxon>
        <taxon>Actinomycetes</taxon>
        <taxon>Micromonosporales</taxon>
        <taxon>Micromonosporaceae</taxon>
        <taxon>Micromonospora</taxon>
    </lineage>
</organism>
<evidence type="ECO:0000313" key="3">
    <source>
        <dbReference type="EMBL" id="SCL50628.1"/>
    </source>
</evidence>
<dbReference type="STRING" id="47871.GA0070608_0724"/>
<keyword evidence="6" id="KW-1185">Reference proteome</keyword>
<evidence type="ECO:0000259" key="1">
    <source>
        <dbReference type="Pfam" id="PF01408"/>
    </source>
</evidence>
<dbReference type="Proteomes" id="UP000199343">
    <property type="component" value="Unassembled WGS sequence"/>
</dbReference>
<dbReference type="EMBL" id="FMIC01000002">
    <property type="protein sequence ID" value="SCL50628.1"/>
    <property type="molecule type" value="Genomic_DNA"/>
</dbReference>
<feature type="domain" description="Gfo/Idh/MocA-like oxidoreductase N-terminal" evidence="1">
    <location>
        <begin position="2"/>
        <end position="125"/>
    </location>
</feature>
<dbReference type="SUPFAM" id="SSF55347">
    <property type="entry name" value="Glyceraldehyde-3-phosphate dehydrogenase-like, C-terminal domain"/>
    <property type="match status" value="1"/>
</dbReference>
<dbReference type="EMBL" id="CP109071">
    <property type="protein sequence ID" value="WSA33663.1"/>
    <property type="molecule type" value="Genomic_DNA"/>
</dbReference>
<feature type="domain" description="GFO/IDH/MocA-like oxidoreductase" evidence="2">
    <location>
        <begin position="133"/>
        <end position="327"/>
    </location>
</feature>
<reference evidence="3 5" key="1">
    <citation type="submission" date="2016-06" db="EMBL/GenBank/DDBJ databases">
        <authorList>
            <person name="Kjaerup R.B."/>
            <person name="Dalgaard T.S."/>
            <person name="Juul-Madsen H.R."/>
        </authorList>
    </citation>
    <scope>NUCLEOTIDE SEQUENCE [LARGE SCALE GENOMIC DNA]</scope>
    <source>
        <strain evidence="3 5">DSM 43363</strain>
    </source>
</reference>
<dbReference type="InterPro" id="IPR051450">
    <property type="entry name" value="Gfo/Idh/MocA_Oxidoreductases"/>
</dbReference>
<dbReference type="SUPFAM" id="SSF51735">
    <property type="entry name" value="NAD(P)-binding Rossmann-fold domains"/>
    <property type="match status" value="1"/>
</dbReference>
<dbReference type="RefSeq" id="WP_218107484.1">
    <property type="nucleotide sequence ID" value="NZ_CP109071.1"/>
</dbReference>
<name>A0A1C6U9J3_9ACTN</name>
<dbReference type="Proteomes" id="UP001334804">
    <property type="component" value="Chromosome"/>
</dbReference>
<gene>
    <name evidence="3" type="ORF">GA0070608_0724</name>
    <name evidence="4" type="ORF">OIE14_06325</name>
</gene>
<dbReference type="Gene3D" id="3.30.360.10">
    <property type="entry name" value="Dihydrodipicolinate Reductase, domain 2"/>
    <property type="match status" value="1"/>
</dbReference>
<evidence type="ECO:0000313" key="4">
    <source>
        <dbReference type="EMBL" id="WSA33663.1"/>
    </source>
</evidence>
<dbReference type="InterPro" id="IPR055170">
    <property type="entry name" value="GFO_IDH_MocA-like_dom"/>
</dbReference>
<dbReference type="InterPro" id="IPR000683">
    <property type="entry name" value="Gfo/Idh/MocA-like_OxRdtase_N"/>
</dbReference>
<dbReference type="AlphaFoldDB" id="A0A1C6U9J3"/>
<dbReference type="Pfam" id="PF01408">
    <property type="entry name" value="GFO_IDH_MocA"/>
    <property type="match status" value="1"/>
</dbReference>
<reference evidence="4 6" key="2">
    <citation type="submission" date="2022-10" db="EMBL/GenBank/DDBJ databases">
        <title>The complete genomes of actinobacterial strains from the NBC collection.</title>
        <authorList>
            <person name="Joergensen T.S."/>
            <person name="Alvarez Arevalo M."/>
            <person name="Sterndorff E.B."/>
            <person name="Faurdal D."/>
            <person name="Vuksanovic O."/>
            <person name="Mourched A.-S."/>
            <person name="Charusanti P."/>
            <person name="Shaw S."/>
            <person name="Blin K."/>
            <person name="Weber T."/>
        </authorList>
    </citation>
    <scope>NUCLEOTIDE SEQUENCE [LARGE SCALE GENOMIC DNA]</scope>
    <source>
        <strain evidence="4 6">NBC 01809</strain>
    </source>
</reference>
<sequence>MRLLVLGAGGRGAHAYAQWCLEHPEAARVVAVAEPDAERRDGLGDAHAIPAARRFTGWQQALSTRGPWDAVIVATPDRDHVDPTLRALELGHHVLLEKPIAPTAEDLDRLTAAARDSAGTVTVAHVLRYTPFFQTLRRLLDEGRIGDLQGISHIENIAYWHFAHSYVRGNWHRADQSSPMLLAKACHDIDILRWLVGAPCTTVASFGERRHFRVENAPKGSTERCVDGCAVADTCPYNAERLYVDQLADVDGPPVTVVTNDTSVAGRRRALRLTDYGRCVYRMDNDVVDHQTAALRFGNGVTASLVVSAFTAWNTRTLTLMGSHGQITADMRSGRISLATFADTPPNVEGRQADETFQVGSGSQGVVDEVIEAFSGHGGGDAGLMLDFTGRVRSWLSGDDVDAAPSSLEESVESHFVAFAAERSRLNHTVEEL</sequence>
<dbReference type="PANTHER" id="PTHR43377">
    <property type="entry name" value="BILIVERDIN REDUCTASE A"/>
    <property type="match status" value="1"/>
</dbReference>
<dbReference type="InterPro" id="IPR036291">
    <property type="entry name" value="NAD(P)-bd_dom_sf"/>
</dbReference>
<protein>
    <submittedName>
        <fullName evidence="4">Gfo/Idh/MocA family oxidoreductase</fullName>
    </submittedName>
    <submittedName>
        <fullName evidence="3">Predicted dehydrogenase</fullName>
    </submittedName>
</protein>
<evidence type="ECO:0000313" key="6">
    <source>
        <dbReference type="Proteomes" id="UP001334804"/>
    </source>
</evidence>
<evidence type="ECO:0000313" key="5">
    <source>
        <dbReference type="Proteomes" id="UP000199343"/>
    </source>
</evidence>
<dbReference type="GO" id="GO:0000166">
    <property type="term" value="F:nucleotide binding"/>
    <property type="evidence" value="ECO:0007669"/>
    <property type="project" value="InterPro"/>
</dbReference>
<dbReference type="Gene3D" id="3.40.50.720">
    <property type="entry name" value="NAD(P)-binding Rossmann-like Domain"/>
    <property type="match status" value="1"/>
</dbReference>
<dbReference type="Pfam" id="PF22725">
    <property type="entry name" value="GFO_IDH_MocA_C3"/>
    <property type="match status" value="1"/>
</dbReference>
<dbReference type="PANTHER" id="PTHR43377:SF2">
    <property type="entry name" value="BINDING ROSSMANN FOLD OXIDOREDUCTASE, PUTATIVE (AFU_ORTHOLOGUE AFUA_4G00560)-RELATED"/>
    <property type="match status" value="1"/>
</dbReference>
<evidence type="ECO:0000259" key="2">
    <source>
        <dbReference type="Pfam" id="PF22725"/>
    </source>
</evidence>